<dbReference type="AlphaFoldDB" id="A0A0B6ZKW8"/>
<evidence type="ECO:0000256" key="1">
    <source>
        <dbReference type="SAM" id="MobiDB-lite"/>
    </source>
</evidence>
<organism evidence="2">
    <name type="scientific">Arion vulgaris</name>
    <dbReference type="NCBI Taxonomy" id="1028688"/>
    <lineage>
        <taxon>Eukaryota</taxon>
        <taxon>Metazoa</taxon>
        <taxon>Spiralia</taxon>
        <taxon>Lophotrochozoa</taxon>
        <taxon>Mollusca</taxon>
        <taxon>Gastropoda</taxon>
        <taxon>Heterobranchia</taxon>
        <taxon>Euthyneura</taxon>
        <taxon>Panpulmonata</taxon>
        <taxon>Eupulmonata</taxon>
        <taxon>Stylommatophora</taxon>
        <taxon>Helicina</taxon>
        <taxon>Arionoidea</taxon>
        <taxon>Arionidae</taxon>
        <taxon>Arion</taxon>
    </lineage>
</organism>
<feature type="compositionally biased region" description="Basic and acidic residues" evidence="1">
    <location>
        <begin position="86"/>
        <end position="96"/>
    </location>
</feature>
<proteinExistence type="predicted"/>
<reference evidence="2" key="1">
    <citation type="submission" date="2014-12" db="EMBL/GenBank/DDBJ databases">
        <title>Insight into the proteome of Arion vulgaris.</title>
        <authorList>
            <person name="Aradska J."/>
            <person name="Bulat T."/>
            <person name="Smidak R."/>
            <person name="Sarate P."/>
            <person name="Gangsoo J."/>
            <person name="Sialana F."/>
            <person name="Bilban M."/>
            <person name="Lubec G."/>
        </authorList>
    </citation>
    <scope>NUCLEOTIDE SEQUENCE</scope>
    <source>
        <tissue evidence="2">Skin</tissue>
    </source>
</reference>
<gene>
    <name evidence="2" type="primary">ORF66428</name>
</gene>
<feature type="non-terminal residue" evidence="2">
    <location>
        <position position="1"/>
    </location>
</feature>
<feature type="region of interest" description="Disordered" evidence="1">
    <location>
        <begin position="76"/>
        <end position="96"/>
    </location>
</feature>
<protein>
    <submittedName>
        <fullName evidence="2">Uncharacterized protein</fullName>
    </submittedName>
</protein>
<accession>A0A0B6ZKW8</accession>
<dbReference type="EMBL" id="HACG01021606">
    <property type="protein sequence ID" value="CEK68471.1"/>
    <property type="molecule type" value="Transcribed_RNA"/>
</dbReference>
<feature type="non-terminal residue" evidence="2">
    <location>
        <position position="96"/>
    </location>
</feature>
<name>A0A0B6ZKW8_9EUPU</name>
<sequence length="96" mass="10851">DYPISILTETDDFIVRLEKAAELFLSLLQMSKYFKVQLSSISVVCEVALFIQSHSDIDSVGSLCVKEEAAQTQLTNQTSTLHKKERQMSEHKVESD</sequence>
<evidence type="ECO:0000313" key="2">
    <source>
        <dbReference type="EMBL" id="CEK68471.1"/>
    </source>
</evidence>